<evidence type="ECO:0000259" key="1">
    <source>
        <dbReference type="Pfam" id="PF07727"/>
    </source>
</evidence>
<dbReference type="EMBL" id="BKCJ010553868">
    <property type="protein sequence ID" value="GFB10880.1"/>
    <property type="molecule type" value="Genomic_DNA"/>
</dbReference>
<dbReference type="InterPro" id="IPR043502">
    <property type="entry name" value="DNA/RNA_pol_sf"/>
</dbReference>
<comment type="caution">
    <text evidence="2">The sequence shown here is derived from an EMBL/GenBank/DDBJ whole genome shotgun (WGS) entry which is preliminary data.</text>
</comment>
<feature type="non-terminal residue" evidence="2">
    <location>
        <position position="1"/>
    </location>
</feature>
<protein>
    <recommendedName>
        <fullName evidence="1">Reverse transcriptase Ty1/copia-type domain-containing protein</fullName>
    </recommendedName>
</protein>
<accession>A0A699KUZ4</accession>
<dbReference type="PANTHER" id="PTHR11439">
    <property type="entry name" value="GAG-POL-RELATED RETROTRANSPOSON"/>
    <property type="match status" value="1"/>
</dbReference>
<reference evidence="2" key="1">
    <citation type="journal article" date="2019" name="Sci. Rep.">
        <title>Draft genome of Tanacetum cinerariifolium, the natural source of mosquito coil.</title>
        <authorList>
            <person name="Yamashiro T."/>
            <person name="Shiraishi A."/>
            <person name="Satake H."/>
            <person name="Nakayama K."/>
        </authorList>
    </citation>
    <scope>NUCLEOTIDE SEQUENCE</scope>
</reference>
<evidence type="ECO:0000313" key="2">
    <source>
        <dbReference type="EMBL" id="GFB10880.1"/>
    </source>
</evidence>
<name>A0A699KUZ4_TANCI</name>
<proteinExistence type="predicted"/>
<dbReference type="InterPro" id="IPR013103">
    <property type="entry name" value="RVT_2"/>
</dbReference>
<gene>
    <name evidence="2" type="ORF">Tci_682851</name>
</gene>
<sequence length="407" mass="45804">ILILAAATKVSTDDVPVHTSSSTELIFDDKPTTRFSYPSDLGNHDPSSGIFSSSSYDDDFGAALNNVASTVQFSSMATMRIHTIHPQSLIIRDPTSPAQTRSKVKQTTTSDFAFISYIFNQQRDNHTDYQHCMFACFLSQVEPRSVAQAIKDPSWVDAMQEEMQQFKFQNVWVLVDLPACKYAIGTKIEAIRLFLAFASYMGFMVYHMDVKNAFLYGSIDEEVYATQPMGFVDPQHPKKVYKVVKALYGLHQAPRDWTATTPCEAPQPKSKNESDSPINVHLYRSMIGSLMYLIASRPDIMFAVSSCSRHQVTPTTSNLEEVKKIFKYLKGQPKLDLWYPKELPLVLEAYSDSNYVRANKDRKSTTGGCQFLGRRLISWQCKKQTILATSSTEAEYVAAAYCCGHVL</sequence>
<dbReference type="SUPFAM" id="SSF56672">
    <property type="entry name" value="DNA/RNA polymerases"/>
    <property type="match status" value="1"/>
</dbReference>
<dbReference type="PANTHER" id="PTHR11439:SF495">
    <property type="entry name" value="REVERSE TRANSCRIPTASE, RNA-DEPENDENT DNA POLYMERASE-RELATED"/>
    <property type="match status" value="1"/>
</dbReference>
<dbReference type="CDD" id="cd09272">
    <property type="entry name" value="RNase_HI_RT_Ty1"/>
    <property type="match status" value="1"/>
</dbReference>
<dbReference type="Pfam" id="PF07727">
    <property type="entry name" value="RVT_2"/>
    <property type="match status" value="1"/>
</dbReference>
<dbReference type="AlphaFoldDB" id="A0A699KUZ4"/>
<organism evidence="2">
    <name type="scientific">Tanacetum cinerariifolium</name>
    <name type="common">Dalmatian daisy</name>
    <name type="synonym">Chrysanthemum cinerariifolium</name>
    <dbReference type="NCBI Taxonomy" id="118510"/>
    <lineage>
        <taxon>Eukaryota</taxon>
        <taxon>Viridiplantae</taxon>
        <taxon>Streptophyta</taxon>
        <taxon>Embryophyta</taxon>
        <taxon>Tracheophyta</taxon>
        <taxon>Spermatophyta</taxon>
        <taxon>Magnoliopsida</taxon>
        <taxon>eudicotyledons</taxon>
        <taxon>Gunneridae</taxon>
        <taxon>Pentapetalae</taxon>
        <taxon>asterids</taxon>
        <taxon>campanulids</taxon>
        <taxon>Asterales</taxon>
        <taxon>Asteraceae</taxon>
        <taxon>Asteroideae</taxon>
        <taxon>Anthemideae</taxon>
        <taxon>Anthemidinae</taxon>
        <taxon>Tanacetum</taxon>
    </lineage>
</organism>
<feature type="domain" description="Reverse transcriptase Ty1/copia-type" evidence="1">
    <location>
        <begin position="187"/>
        <end position="305"/>
    </location>
</feature>